<dbReference type="PROSITE" id="PS51671">
    <property type="entry name" value="ACT"/>
    <property type="match status" value="1"/>
</dbReference>
<dbReference type="Pfam" id="PF01842">
    <property type="entry name" value="ACT"/>
    <property type="match status" value="1"/>
</dbReference>
<dbReference type="GO" id="GO:0050661">
    <property type="term" value="F:NADP binding"/>
    <property type="evidence" value="ECO:0007669"/>
    <property type="project" value="InterPro"/>
</dbReference>
<feature type="domain" description="ACT" evidence="15">
    <location>
        <begin position="347"/>
        <end position="422"/>
    </location>
</feature>
<evidence type="ECO:0000256" key="1">
    <source>
        <dbReference type="ARBA" id="ARBA00005056"/>
    </source>
</evidence>
<dbReference type="InterPro" id="IPR002912">
    <property type="entry name" value="ACT_dom"/>
</dbReference>
<keyword evidence="9 16" id="KW-0560">Oxidoreductase</keyword>
<comment type="similarity">
    <text evidence="3 14">Belongs to the homoserine dehydrogenase family.</text>
</comment>
<evidence type="ECO:0000256" key="10">
    <source>
        <dbReference type="ARBA" id="ARBA00023167"/>
    </source>
</evidence>
<comment type="pathway">
    <text evidence="1">Amino-acid biosynthesis; L-threonine biosynthesis; L-threonine from L-aspartate: step 3/5.</text>
</comment>
<dbReference type="FunFam" id="3.30.360.10:FF:000005">
    <property type="entry name" value="Homoserine dehydrogenase"/>
    <property type="match status" value="1"/>
</dbReference>
<evidence type="ECO:0000256" key="5">
    <source>
        <dbReference type="ARBA" id="ARBA00013376"/>
    </source>
</evidence>
<evidence type="ECO:0000256" key="3">
    <source>
        <dbReference type="ARBA" id="ARBA00006753"/>
    </source>
</evidence>
<dbReference type="InterPro" id="IPR045865">
    <property type="entry name" value="ACT-like_dom_sf"/>
</dbReference>
<comment type="pathway">
    <text evidence="2">Amino-acid biosynthesis; L-methionine biosynthesis via de novo pathway; L-homoserine from L-aspartate: step 3/3.</text>
</comment>
<dbReference type="SUPFAM" id="SSF51735">
    <property type="entry name" value="NAD(P)-binding Rossmann-fold domains"/>
    <property type="match status" value="1"/>
</dbReference>
<dbReference type="Proteomes" id="UP000604381">
    <property type="component" value="Unassembled WGS sequence"/>
</dbReference>
<feature type="binding site" evidence="13">
    <location>
        <position position="104"/>
    </location>
    <ligand>
        <name>NADPH</name>
        <dbReference type="ChEBI" id="CHEBI:57783"/>
    </ligand>
</feature>
<dbReference type="InterPro" id="IPR016204">
    <property type="entry name" value="HDH"/>
</dbReference>
<evidence type="ECO:0000256" key="9">
    <source>
        <dbReference type="ARBA" id="ARBA00023002"/>
    </source>
</evidence>
<dbReference type="SUPFAM" id="SSF55347">
    <property type="entry name" value="Glyceraldehyde-3-phosphate dehydrogenase-like, C-terminal domain"/>
    <property type="match status" value="1"/>
</dbReference>
<evidence type="ECO:0000313" key="17">
    <source>
        <dbReference type="Proteomes" id="UP000604381"/>
    </source>
</evidence>
<dbReference type="Gene3D" id="3.30.360.10">
    <property type="entry name" value="Dihydrodipicolinate Reductase, domain 2"/>
    <property type="match status" value="1"/>
</dbReference>
<name>A0A930UEI3_9GAMM</name>
<dbReference type="Gene3D" id="3.40.50.720">
    <property type="entry name" value="NAD(P)-binding Rossmann-like Domain"/>
    <property type="match status" value="1"/>
</dbReference>
<evidence type="ECO:0000259" key="15">
    <source>
        <dbReference type="PROSITE" id="PS51671"/>
    </source>
</evidence>
<dbReference type="GO" id="GO:0004412">
    <property type="term" value="F:homoserine dehydrogenase activity"/>
    <property type="evidence" value="ECO:0007669"/>
    <property type="project" value="UniProtKB-EC"/>
</dbReference>
<evidence type="ECO:0000256" key="6">
    <source>
        <dbReference type="ARBA" id="ARBA00022605"/>
    </source>
</evidence>
<evidence type="ECO:0000256" key="7">
    <source>
        <dbReference type="ARBA" id="ARBA00022697"/>
    </source>
</evidence>
<dbReference type="NCBIfam" id="NF004976">
    <property type="entry name" value="PRK06349.1"/>
    <property type="match status" value="1"/>
</dbReference>
<dbReference type="InterPro" id="IPR005106">
    <property type="entry name" value="Asp/hSer_DH_NAD-bd"/>
</dbReference>
<reference evidence="16" key="1">
    <citation type="submission" date="2020-10" db="EMBL/GenBank/DDBJ databases">
        <title>An improved Amphimedon queenslandica hologenome assembly reveals how three proteobacterial symbionts can extend the metabolic phenotypic of their marine sponge host.</title>
        <authorList>
            <person name="Degnan B."/>
            <person name="Degnan S."/>
            <person name="Xiang X."/>
        </authorList>
    </citation>
    <scope>NUCLEOTIDE SEQUENCE</scope>
    <source>
        <strain evidence="16">AqS2</strain>
    </source>
</reference>
<feature type="binding site" evidence="13">
    <location>
        <position position="189"/>
    </location>
    <ligand>
        <name>L-homoserine</name>
        <dbReference type="ChEBI" id="CHEBI:57476"/>
    </ligand>
</feature>
<comment type="caution">
    <text evidence="16">The sequence shown here is derived from an EMBL/GenBank/DDBJ whole genome shotgun (WGS) entry which is preliminary data.</text>
</comment>
<dbReference type="InterPro" id="IPR001342">
    <property type="entry name" value="HDH_cat"/>
</dbReference>
<keyword evidence="7" id="KW-0791">Threonine biosynthesis</keyword>
<keyword evidence="10" id="KW-0486">Methionine biosynthesis</keyword>
<dbReference type="PANTHER" id="PTHR43331:SF1">
    <property type="entry name" value="HOMOSERINE DEHYDROGENASE"/>
    <property type="match status" value="1"/>
</dbReference>
<dbReference type="AlphaFoldDB" id="A0A930UEI3"/>
<dbReference type="SUPFAM" id="SSF55021">
    <property type="entry name" value="ACT-like"/>
    <property type="match status" value="1"/>
</dbReference>
<dbReference type="GO" id="GO:0009088">
    <property type="term" value="P:threonine biosynthetic process"/>
    <property type="evidence" value="ECO:0007669"/>
    <property type="project" value="UniProtKB-KW"/>
</dbReference>
<dbReference type="InterPro" id="IPR036291">
    <property type="entry name" value="NAD(P)-bd_dom_sf"/>
</dbReference>
<dbReference type="CDD" id="cd04881">
    <property type="entry name" value="ACT_HSDH-Hom"/>
    <property type="match status" value="1"/>
</dbReference>
<feature type="active site" description="Proton donor" evidence="12">
    <location>
        <position position="204"/>
    </location>
</feature>
<protein>
    <recommendedName>
        <fullName evidence="5">Homoserine dehydrogenase</fullName>
        <ecNumber evidence="4">1.1.1.3</ecNumber>
    </recommendedName>
</protein>
<evidence type="ECO:0000256" key="11">
    <source>
        <dbReference type="ARBA" id="ARBA00049031"/>
    </source>
</evidence>
<evidence type="ECO:0000256" key="12">
    <source>
        <dbReference type="PIRSR" id="PIRSR000098-1"/>
    </source>
</evidence>
<dbReference type="Pfam" id="PF00742">
    <property type="entry name" value="Homoserine_dh"/>
    <property type="match status" value="1"/>
</dbReference>
<dbReference type="Pfam" id="PF03447">
    <property type="entry name" value="NAD_binding_3"/>
    <property type="match status" value="1"/>
</dbReference>
<gene>
    <name evidence="16" type="ORF">ISN26_03330</name>
</gene>
<keyword evidence="17" id="KW-1185">Reference proteome</keyword>
<evidence type="ECO:0000256" key="13">
    <source>
        <dbReference type="PIRSR" id="PIRSR000098-2"/>
    </source>
</evidence>
<proteinExistence type="inferred from homology"/>
<evidence type="ECO:0000313" key="16">
    <source>
        <dbReference type="EMBL" id="MBF2735104.1"/>
    </source>
</evidence>
<dbReference type="EC" id="1.1.1.3" evidence="4"/>
<dbReference type="GO" id="GO:0009086">
    <property type="term" value="P:methionine biosynthetic process"/>
    <property type="evidence" value="ECO:0007669"/>
    <property type="project" value="UniProtKB-KW"/>
</dbReference>
<evidence type="ECO:0000256" key="2">
    <source>
        <dbReference type="ARBA" id="ARBA00005062"/>
    </source>
</evidence>
<evidence type="ECO:0000256" key="8">
    <source>
        <dbReference type="ARBA" id="ARBA00022857"/>
    </source>
</evidence>
<dbReference type="Gene3D" id="3.30.70.260">
    <property type="match status" value="1"/>
</dbReference>
<keyword evidence="6" id="KW-0028">Amino-acid biosynthesis</keyword>
<comment type="catalytic activity">
    <reaction evidence="11">
        <text>L-homoserine + NAD(+) = L-aspartate 4-semialdehyde + NADH + H(+)</text>
        <dbReference type="Rhea" id="RHEA:15757"/>
        <dbReference type="ChEBI" id="CHEBI:15378"/>
        <dbReference type="ChEBI" id="CHEBI:57476"/>
        <dbReference type="ChEBI" id="CHEBI:57540"/>
        <dbReference type="ChEBI" id="CHEBI:57945"/>
        <dbReference type="ChEBI" id="CHEBI:537519"/>
        <dbReference type="EC" id="1.1.1.3"/>
    </reaction>
    <physiologicalReaction direction="right-to-left" evidence="11">
        <dbReference type="Rhea" id="RHEA:15759"/>
    </physiologicalReaction>
</comment>
<keyword evidence="8 13" id="KW-0521">NADP</keyword>
<evidence type="ECO:0000256" key="4">
    <source>
        <dbReference type="ARBA" id="ARBA00013213"/>
    </source>
</evidence>
<dbReference type="PROSITE" id="PS01042">
    <property type="entry name" value="HOMOSER_DHGENASE"/>
    <property type="match status" value="1"/>
</dbReference>
<evidence type="ECO:0000256" key="14">
    <source>
        <dbReference type="RuleBase" id="RU004171"/>
    </source>
</evidence>
<sequence length="431" mass="44980">MKRIGIALLGVGNVGGGVHDLLASNNVMAKRARIKIEIVAASARNLRRARKRLGPGVPVHADWREAVAADGVDAVVELIGGLDDALACAREVLGAGKPLITANKALLATHGGELLALARERGAGLYYEAAVAGCVPAIRTIRDALAGDEIESIVGILNGTCNYIMTQLAREGKGFEEALALASELGYAEADPSLDVDGWDAAHKAVILAWLAYGLPLAMDRIAVEGIRGAAVADRDCAAEFGYVIKLLAHVKDHGRRGVETQVAPALIARSHPLAAVNDNLNGLLVRTRYAGELLLVGAGAGALPTASAVVADIIAAARDGAPPALPFGGKASARHCARINLGSQAYLRVRVIDAKGVLARISQTLSAAGLSIEAIHQQESHSGAEVDIAILLHELDWAALRRTMARLAKMKQVVAPPVAMPIIIPHIKDE</sequence>
<dbReference type="EMBL" id="JADHEI010000033">
    <property type="protein sequence ID" value="MBF2735104.1"/>
    <property type="molecule type" value="Genomic_DNA"/>
</dbReference>
<dbReference type="InterPro" id="IPR019811">
    <property type="entry name" value="HDH_CS"/>
</dbReference>
<dbReference type="PANTHER" id="PTHR43331">
    <property type="entry name" value="HOMOSERINE DEHYDROGENASE"/>
    <property type="match status" value="1"/>
</dbReference>
<organism evidence="16 17">
    <name type="scientific">Candidatus Amphirhobacter heronislandensis</name>
    <dbReference type="NCBI Taxonomy" id="1732024"/>
    <lineage>
        <taxon>Bacteria</taxon>
        <taxon>Pseudomonadati</taxon>
        <taxon>Pseudomonadota</taxon>
        <taxon>Gammaproteobacteria</taxon>
        <taxon>Candidatus Tethybacterales</taxon>
        <taxon>Candidatus Tethybacteraceae</taxon>
        <taxon>Candidatus Amphirhobacter</taxon>
    </lineage>
</organism>
<accession>A0A930UEI3</accession>
<feature type="binding site" evidence="13">
    <location>
        <begin position="9"/>
        <end position="16"/>
    </location>
    <ligand>
        <name>NADP(+)</name>
        <dbReference type="ChEBI" id="CHEBI:58349"/>
    </ligand>
</feature>
<dbReference type="PIRSF" id="PIRSF000098">
    <property type="entry name" value="Homoser_dehydrog"/>
    <property type="match status" value="1"/>
</dbReference>